<keyword evidence="9 12" id="KW-0201">Cytochrome c-type biogenesis</keyword>
<evidence type="ECO:0000256" key="9">
    <source>
        <dbReference type="ARBA" id="ARBA00022748"/>
    </source>
</evidence>
<dbReference type="AlphaFoldDB" id="A0A109BLP8"/>
<proteinExistence type="inferred from homology"/>
<keyword evidence="8 12" id="KW-0812">Transmembrane</keyword>
<dbReference type="InterPro" id="IPR007078">
    <property type="entry name" value="Haem_export_protD_CcmD"/>
</dbReference>
<evidence type="ECO:0000256" key="1">
    <source>
        <dbReference type="ARBA" id="ARBA00002442"/>
    </source>
</evidence>
<evidence type="ECO:0000256" key="10">
    <source>
        <dbReference type="ARBA" id="ARBA00022989"/>
    </source>
</evidence>
<dbReference type="Proteomes" id="UP000059074">
    <property type="component" value="Unassembled WGS sequence"/>
</dbReference>
<dbReference type="Pfam" id="PF04995">
    <property type="entry name" value="CcmD"/>
    <property type="match status" value="1"/>
</dbReference>
<dbReference type="GO" id="GO:0005886">
    <property type="term" value="C:plasma membrane"/>
    <property type="evidence" value="ECO:0007669"/>
    <property type="project" value="UniProtKB-SubCell"/>
</dbReference>
<keyword evidence="5 12" id="KW-0813">Transport</keyword>
<keyword evidence="14" id="KW-1185">Reference proteome</keyword>
<dbReference type="PATRIC" id="fig|121290.4.peg.1228"/>
<evidence type="ECO:0000256" key="5">
    <source>
        <dbReference type="ARBA" id="ARBA00022448"/>
    </source>
</evidence>
<organism evidence="13 14">
    <name type="scientific">Hyphomicrobium sulfonivorans</name>
    <dbReference type="NCBI Taxonomy" id="121290"/>
    <lineage>
        <taxon>Bacteria</taxon>
        <taxon>Pseudomonadati</taxon>
        <taxon>Pseudomonadota</taxon>
        <taxon>Alphaproteobacteria</taxon>
        <taxon>Hyphomicrobiales</taxon>
        <taxon>Hyphomicrobiaceae</taxon>
        <taxon>Hyphomicrobium</taxon>
    </lineage>
</organism>
<evidence type="ECO:0000256" key="2">
    <source>
        <dbReference type="ARBA" id="ARBA00004377"/>
    </source>
</evidence>
<accession>A0A109BLP8</accession>
<evidence type="ECO:0000256" key="4">
    <source>
        <dbReference type="ARBA" id="ARBA00016461"/>
    </source>
</evidence>
<comment type="function">
    <text evidence="1 12">Required for the export of heme to the periplasm for the biogenesis of c-type cytochromes.</text>
</comment>
<dbReference type="GO" id="GO:0015886">
    <property type="term" value="P:heme transport"/>
    <property type="evidence" value="ECO:0007669"/>
    <property type="project" value="InterPro"/>
</dbReference>
<evidence type="ECO:0000256" key="8">
    <source>
        <dbReference type="ARBA" id="ARBA00022692"/>
    </source>
</evidence>
<gene>
    <name evidence="13" type="ORF">APY04_0751</name>
</gene>
<evidence type="ECO:0000313" key="13">
    <source>
        <dbReference type="EMBL" id="KWT71089.1"/>
    </source>
</evidence>
<name>A0A109BLP8_HYPSL</name>
<dbReference type="RefSeq" id="WP_068459758.1">
    <property type="nucleotide sequence ID" value="NZ_LMTR01000027.1"/>
</dbReference>
<evidence type="ECO:0000256" key="12">
    <source>
        <dbReference type="RuleBase" id="RU363101"/>
    </source>
</evidence>
<evidence type="ECO:0000256" key="6">
    <source>
        <dbReference type="ARBA" id="ARBA00022475"/>
    </source>
</evidence>
<keyword evidence="7 12" id="KW-0997">Cell inner membrane</keyword>
<sequence length="61" mass="6702">MELLLGIDLGPHASFIWAAYGAVVAVIGGLIAWLYIDGRVQQRKLAVLAERGVRRRSARRA</sequence>
<keyword evidence="10 12" id="KW-1133">Transmembrane helix</keyword>
<dbReference type="STRING" id="121290.APY04_0751"/>
<dbReference type="NCBIfam" id="TIGR03141">
    <property type="entry name" value="cytochro_ccmD"/>
    <property type="match status" value="1"/>
</dbReference>
<comment type="subcellular location">
    <subcellularLocation>
        <location evidence="2 12">Cell inner membrane</location>
        <topology evidence="2 12">Single-pass membrane protein</topology>
    </subcellularLocation>
</comment>
<evidence type="ECO:0000256" key="11">
    <source>
        <dbReference type="ARBA" id="ARBA00023136"/>
    </source>
</evidence>
<evidence type="ECO:0000256" key="7">
    <source>
        <dbReference type="ARBA" id="ARBA00022519"/>
    </source>
</evidence>
<comment type="similarity">
    <text evidence="3 12">Belongs to the CcmD/CycX/HelD family.</text>
</comment>
<keyword evidence="6 12" id="KW-1003">Cell membrane</keyword>
<feature type="transmembrane region" description="Helical" evidence="12">
    <location>
        <begin position="15"/>
        <end position="36"/>
    </location>
</feature>
<comment type="caution">
    <text evidence="13">The sequence shown here is derived from an EMBL/GenBank/DDBJ whole genome shotgun (WGS) entry which is preliminary data.</text>
</comment>
<evidence type="ECO:0000256" key="3">
    <source>
        <dbReference type="ARBA" id="ARBA00008741"/>
    </source>
</evidence>
<keyword evidence="11 12" id="KW-0472">Membrane</keyword>
<dbReference type="EMBL" id="LMTR01000027">
    <property type="protein sequence ID" value="KWT71089.1"/>
    <property type="molecule type" value="Genomic_DNA"/>
</dbReference>
<dbReference type="GO" id="GO:0017004">
    <property type="term" value="P:cytochrome complex assembly"/>
    <property type="evidence" value="ECO:0007669"/>
    <property type="project" value="UniProtKB-KW"/>
</dbReference>
<evidence type="ECO:0000313" key="14">
    <source>
        <dbReference type="Proteomes" id="UP000059074"/>
    </source>
</evidence>
<protein>
    <recommendedName>
        <fullName evidence="4 12">Heme exporter protein D</fullName>
    </recommendedName>
</protein>
<reference evidence="13 14" key="1">
    <citation type="submission" date="2015-10" db="EMBL/GenBank/DDBJ databases">
        <title>Transcriptomic analysis of a linuron degrading triple-species bacterial consortium.</title>
        <authorList>
            <person name="Albers P."/>
        </authorList>
    </citation>
    <scope>NUCLEOTIDE SEQUENCE [LARGE SCALE GENOMIC DNA]</scope>
    <source>
        <strain evidence="13 14">WDL6</strain>
    </source>
</reference>